<sequence length="382" mass="42308">MSTIEQNNIPLGQTAFRQAEKIYKARGAKLPDLLTSVIDFYDIASLLHAEDAAVRQVWLTHDLVTPVGLPFCAFKERRSPAAYVLKSHPDLIVIPDMLTTEAQRWLARKCLCDCTRPPNRTNLDPFFNLPAESLFTIASEQLNSSNNGDGTSDSLQPHSSLIQSRAQLGCIDPSVTVPKEKLYTQPASAANLLDRLRWCTLGMQYNWTTKEYDLGTSTFDAEIDSLMRSIAVAITQPDNNGDNRPITNNYNGRDFVSQAGIVNFYDEWSTMAGHVDKTEEIMNAPLISLSIGLSCIYLIGGKTRDTEPTALLLRSGDVLAMCGESRLAFHGVPRVLPESSPKHLINPTAGDSDVAAANYPKWHHFAHYLATHRINCNARKCT</sequence>
<accession>A0A9W8KVQ8</accession>
<dbReference type="Gene3D" id="2.60.120.590">
    <property type="entry name" value="Alpha-ketoglutarate-dependent dioxygenase AlkB-like"/>
    <property type="match status" value="1"/>
</dbReference>
<evidence type="ECO:0000256" key="3">
    <source>
        <dbReference type="ARBA" id="ARBA00023002"/>
    </source>
</evidence>
<dbReference type="PANTHER" id="PTHR16557:SF2">
    <property type="entry name" value="NUCLEIC ACID DIOXYGENASE ALKBH1"/>
    <property type="match status" value="1"/>
</dbReference>
<dbReference type="InterPro" id="IPR004574">
    <property type="entry name" value="Alkb"/>
</dbReference>
<keyword evidence="3" id="KW-0560">Oxidoreductase</keyword>
<dbReference type="GO" id="GO:0008198">
    <property type="term" value="F:ferrous iron binding"/>
    <property type="evidence" value="ECO:0007669"/>
    <property type="project" value="TreeGrafter"/>
</dbReference>
<comment type="cofactor">
    <cofactor evidence="5">
        <name>Fe(2+)</name>
        <dbReference type="ChEBI" id="CHEBI:29033"/>
    </cofactor>
    <text evidence="5">Binds 1 Fe(2+) ion per subunit.</text>
</comment>
<name>A0A9W8KVQ8_9FUNG</name>
<dbReference type="EMBL" id="JANBTW010000098">
    <property type="protein sequence ID" value="KAJ2671605.1"/>
    <property type="molecule type" value="Genomic_DNA"/>
</dbReference>
<evidence type="ECO:0000256" key="4">
    <source>
        <dbReference type="ARBA" id="ARBA00023004"/>
    </source>
</evidence>
<dbReference type="InterPro" id="IPR037151">
    <property type="entry name" value="AlkB-like_sf"/>
</dbReference>
<keyword evidence="4 5" id="KW-0408">Iron</keyword>
<protein>
    <recommendedName>
        <fullName evidence="6">Alpha-ketoglutarate-dependent dioxygenase AlkB-like domain-containing protein</fullName>
    </recommendedName>
</protein>
<evidence type="ECO:0000256" key="5">
    <source>
        <dbReference type="PIRSR" id="PIRSR604574-2"/>
    </source>
</evidence>
<dbReference type="Proteomes" id="UP001151518">
    <property type="component" value="Unassembled WGS sequence"/>
</dbReference>
<feature type="domain" description="Alpha-ketoglutarate-dependent dioxygenase AlkB-like" evidence="6">
    <location>
        <begin position="185"/>
        <end position="379"/>
    </location>
</feature>
<dbReference type="GO" id="GO:0035515">
    <property type="term" value="F:oxidative RNA demethylase activity"/>
    <property type="evidence" value="ECO:0007669"/>
    <property type="project" value="TreeGrafter"/>
</dbReference>
<dbReference type="OrthoDB" id="6614653at2759"/>
<dbReference type="PANTHER" id="PTHR16557">
    <property type="entry name" value="ALKYLATED DNA REPAIR PROTEIN ALKB-RELATED"/>
    <property type="match status" value="1"/>
</dbReference>
<dbReference type="GO" id="GO:0035516">
    <property type="term" value="F:broad specificity oxidative DNA demethylase activity"/>
    <property type="evidence" value="ECO:0007669"/>
    <property type="project" value="TreeGrafter"/>
</dbReference>
<dbReference type="GO" id="GO:0005737">
    <property type="term" value="C:cytoplasm"/>
    <property type="evidence" value="ECO:0007669"/>
    <property type="project" value="TreeGrafter"/>
</dbReference>
<evidence type="ECO:0000313" key="8">
    <source>
        <dbReference type="Proteomes" id="UP001151518"/>
    </source>
</evidence>
<evidence type="ECO:0000313" key="7">
    <source>
        <dbReference type="EMBL" id="KAJ2671605.1"/>
    </source>
</evidence>
<dbReference type="GO" id="GO:0005634">
    <property type="term" value="C:nucleus"/>
    <property type="evidence" value="ECO:0007669"/>
    <property type="project" value="TreeGrafter"/>
</dbReference>
<comment type="caution">
    <text evidence="7">The sequence shown here is derived from an EMBL/GenBank/DDBJ whole genome shotgun (WGS) entry which is preliminary data.</text>
</comment>
<proteinExistence type="predicted"/>
<evidence type="ECO:0000259" key="6">
    <source>
        <dbReference type="Pfam" id="PF13532"/>
    </source>
</evidence>
<evidence type="ECO:0000256" key="2">
    <source>
        <dbReference type="ARBA" id="ARBA00022964"/>
    </source>
</evidence>
<keyword evidence="1 5" id="KW-0479">Metal-binding</keyword>
<evidence type="ECO:0000256" key="1">
    <source>
        <dbReference type="ARBA" id="ARBA00022723"/>
    </source>
</evidence>
<dbReference type="AlphaFoldDB" id="A0A9W8KVQ8"/>
<feature type="binding site" evidence="5">
    <location>
        <position position="276"/>
    </location>
    <ligand>
        <name>Fe cation</name>
        <dbReference type="ChEBI" id="CHEBI:24875"/>
        <note>catalytic</note>
    </ligand>
</feature>
<keyword evidence="2" id="KW-0223">Dioxygenase</keyword>
<dbReference type="InterPro" id="IPR027450">
    <property type="entry name" value="AlkB-like"/>
</dbReference>
<dbReference type="SUPFAM" id="SSF51197">
    <property type="entry name" value="Clavaminate synthase-like"/>
    <property type="match status" value="1"/>
</dbReference>
<reference evidence="7" key="1">
    <citation type="submission" date="2022-07" db="EMBL/GenBank/DDBJ databases">
        <title>Phylogenomic reconstructions and comparative analyses of Kickxellomycotina fungi.</title>
        <authorList>
            <person name="Reynolds N.K."/>
            <person name="Stajich J.E."/>
            <person name="Barry K."/>
            <person name="Grigoriev I.V."/>
            <person name="Crous P."/>
            <person name="Smith M.E."/>
        </authorList>
    </citation>
    <scope>NUCLEOTIDE SEQUENCE</scope>
    <source>
        <strain evidence="7">NRRL 3115</strain>
    </source>
</reference>
<feature type="binding site" evidence="5">
    <location>
        <position position="330"/>
    </location>
    <ligand>
        <name>Fe cation</name>
        <dbReference type="ChEBI" id="CHEBI:24875"/>
        <note>catalytic</note>
    </ligand>
</feature>
<organism evidence="7 8">
    <name type="scientific">Coemansia spiralis</name>
    <dbReference type="NCBI Taxonomy" id="417178"/>
    <lineage>
        <taxon>Eukaryota</taxon>
        <taxon>Fungi</taxon>
        <taxon>Fungi incertae sedis</taxon>
        <taxon>Zoopagomycota</taxon>
        <taxon>Kickxellomycotina</taxon>
        <taxon>Kickxellomycetes</taxon>
        <taxon>Kickxellales</taxon>
        <taxon>Kickxellaceae</taxon>
        <taxon>Coemansia</taxon>
    </lineage>
</organism>
<feature type="binding site" evidence="5">
    <location>
        <position position="274"/>
    </location>
    <ligand>
        <name>Fe cation</name>
        <dbReference type="ChEBI" id="CHEBI:24875"/>
        <note>catalytic</note>
    </ligand>
</feature>
<gene>
    <name evidence="7" type="ORF">GGI25_005422</name>
</gene>
<dbReference type="Pfam" id="PF13532">
    <property type="entry name" value="2OG-FeII_Oxy_2"/>
    <property type="match status" value="1"/>
</dbReference>
<dbReference type="GO" id="GO:0035513">
    <property type="term" value="P:oxidative RNA demethylation"/>
    <property type="evidence" value="ECO:0007669"/>
    <property type="project" value="TreeGrafter"/>
</dbReference>